<evidence type="ECO:0000313" key="1">
    <source>
        <dbReference type="EMBL" id="KAF5818856.1"/>
    </source>
</evidence>
<sequence length="87" mass="9915">MFKRLPNIFGSFETEHFSSGFFGEGRLNKKDGLSIIGSPYSSLWIRSGFVINCDGGRRRRSISINLSRHFVKLENQKHLFPPDKVVG</sequence>
<reference evidence="1" key="2">
    <citation type="submission" date="2020-06" db="EMBL/GenBank/DDBJ databases">
        <title>Helianthus annuus Genome sequencing and assembly Release 2.</title>
        <authorList>
            <person name="Gouzy J."/>
            <person name="Langlade N."/>
            <person name="Munos S."/>
        </authorList>
    </citation>
    <scope>NUCLEOTIDE SEQUENCE</scope>
    <source>
        <tissue evidence="1">Leaves</tissue>
    </source>
</reference>
<keyword evidence="2" id="KW-1185">Reference proteome</keyword>
<comment type="caution">
    <text evidence="1">The sequence shown here is derived from an EMBL/GenBank/DDBJ whole genome shotgun (WGS) entry which is preliminary data.</text>
</comment>
<dbReference type="AlphaFoldDB" id="A0A9K3NZZ1"/>
<dbReference type="Gramene" id="mRNA:HanXRQr2_Chr02g0070871">
    <property type="protein sequence ID" value="CDS:HanXRQr2_Chr02g0070871.1"/>
    <property type="gene ID" value="HanXRQr2_Chr02g0070871"/>
</dbReference>
<reference evidence="1" key="1">
    <citation type="journal article" date="2017" name="Nature">
        <title>The sunflower genome provides insights into oil metabolism, flowering and Asterid evolution.</title>
        <authorList>
            <person name="Badouin H."/>
            <person name="Gouzy J."/>
            <person name="Grassa C.J."/>
            <person name="Murat F."/>
            <person name="Staton S.E."/>
            <person name="Cottret L."/>
            <person name="Lelandais-Briere C."/>
            <person name="Owens G.L."/>
            <person name="Carrere S."/>
            <person name="Mayjonade B."/>
            <person name="Legrand L."/>
            <person name="Gill N."/>
            <person name="Kane N.C."/>
            <person name="Bowers J.E."/>
            <person name="Hubner S."/>
            <person name="Bellec A."/>
            <person name="Berard A."/>
            <person name="Berges H."/>
            <person name="Blanchet N."/>
            <person name="Boniface M.C."/>
            <person name="Brunel D."/>
            <person name="Catrice O."/>
            <person name="Chaidir N."/>
            <person name="Claudel C."/>
            <person name="Donnadieu C."/>
            <person name="Faraut T."/>
            <person name="Fievet G."/>
            <person name="Helmstetter N."/>
            <person name="King M."/>
            <person name="Knapp S.J."/>
            <person name="Lai Z."/>
            <person name="Le Paslier M.C."/>
            <person name="Lippi Y."/>
            <person name="Lorenzon L."/>
            <person name="Mandel J.R."/>
            <person name="Marage G."/>
            <person name="Marchand G."/>
            <person name="Marquand E."/>
            <person name="Bret-Mestries E."/>
            <person name="Morien E."/>
            <person name="Nambeesan S."/>
            <person name="Nguyen T."/>
            <person name="Pegot-Espagnet P."/>
            <person name="Pouilly N."/>
            <person name="Raftis F."/>
            <person name="Sallet E."/>
            <person name="Schiex T."/>
            <person name="Thomas J."/>
            <person name="Vandecasteele C."/>
            <person name="Vares D."/>
            <person name="Vear F."/>
            <person name="Vautrin S."/>
            <person name="Crespi M."/>
            <person name="Mangin B."/>
            <person name="Burke J.M."/>
            <person name="Salse J."/>
            <person name="Munos S."/>
            <person name="Vincourt P."/>
            <person name="Rieseberg L.H."/>
            <person name="Langlade N.B."/>
        </authorList>
    </citation>
    <scope>NUCLEOTIDE SEQUENCE</scope>
    <source>
        <tissue evidence="1">Leaves</tissue>
    </source>
</reference>
<dbReference type="Proteomes" id="UP000215914">
    <property type="component" value="Unassembled WGS sequence"/>
</dbReference>
<gene>
    <name evidence="1" type="ORF">HanXRQr2_Chr02g0070871</name>
</gene>
<name>A0A9K3NZZ1_HELAN</name>
<dbReference type="EMBL" id="MNCJ02000317">
    <property type="protein sequence ID" value="KAF5818856.1"/>
    <property type="molecule type" value="Genomic_DNA"/>
</dbReference>
<protein>
    <submittedName>
        <fullName evidence="1">Uncharacterized protein</fullName>
    </submittedName>
</protein>
<evidence type="ECO:0000313" key="2">
    <source>
        <dbReference type="Proteomes" id="UP000215914"/>
    </source>
</evidence>
<organism evidence="1 2">
    <name type="scientific">Helianthus annuus</name>
    <name type="common">Common sunflower</name>
    <dbReference type="NCBI Taxonomy" id="4232"/>
    <lineage>
        <taxon>Eukaryota</taxon>
        <taxon>Viridiplantae</taxon>
        <taxon>Streptophyta</taxon>
        <taxon>Embryophyta</taxon>
        <taxon>Tracheophyta</taxon>
        <taxon>Spermatophyta</taxon>
        <taxon>Magnoliopsida</taxon>
        <taxon>eudicotyledons</taxon>
        <taxon>Gunneridae</taxon>
        <taxon>Pentapetalae</taxon>
        <taxon>asterids</taxon>
        <taxon>campanulids</taxon>
        <taxon>Asterales</taxon>
        <taxon>Asteraceae</taxon>
        <taxon>Asteroideae</taxon>
        <taxon>Heliantheae alliance</taxon>
        <taxon>Heliantheae</taxon>
        <taxon>Helianthus</taxon>
    </lineage>
</organism>
<proteinExistence type="predicted"/>
<accession>A0A9K3NZZ1</accession>